<dbReference type="InterPro" id="IPR014338">
    <property type="entry name" value="CHP02996_rpt-companion-dom"/>
</dbReference>
<dbReference type="Gene3D" id="3.80.10.10">
    <property type="entry name" value="Ribonuclease Inhibitor"/>
    <property type="match status" value="1"/>
</dbReference>
<dbReference type="EMBL" id="CP071091">
    <property type="protein sequence ID" value="QSQ16321.1"/>
    <property type="molecule type" value="Genomic_DNA"/>
</dbReference>
<reference evidence="1 2" key="1">
    <citation type="submission" date="2021-02" db="EMBL/GenBank/DDBJ databases">
        <title>De Novo genome assembly of isolated myxobacteria.</title>
        <authorList>
            <person name="Stevens D.C."/>
        </authorList>
    </citation>
    <scope>NUCLEOTIDE SEQUENCE [LARGE SCALE GENOMIC DNA]</scope>
    <source>
        <strain evidence="1 2">SCHIC003</strain>
    </source>
</reference>
<evidence type="ECO:0000313" key="1">
    <source>
        <dbReference type="EMBL" id="QSQ16321.1"/>
    </source>
</evidence>
<evidence type="ECO:0000313" key="2">
    <source>
        <dbReference type="Proteomes" id="UP000663090"/>
    </source>
</evidence>
<dbReference type="SUPFAM" id="SSF52047">
    <property type="entry name" value="RNI-like"/>
    <property type="match status" value="1"/>
</dbReference>
<dbReference type="RefSeq" id="WP_206717982.1">
    <property type="nucleotide sequence ID" value="NZ_CP071091.1"/>
</dbReference>
<keyword evidence="2" id="KW-1185">Reference proteome</keyword>
<dbReference type="Pfam" id="PF13516">
    <property type="entry name" value="LRR_6"/>
    <property type="match status" value="2"/>
</dbReference>
<dbReference type="InterPro" id="IPR001611">
    <property type="entry name" value="Leu-rich_rpt"/>
</dbReference>
<dbReference type="NCBIfam" id="TIGR02996">
    <property type="entry name" value="rpt_mate_G_obs"/>
    <property type="match status" value="1"/>
</dbReference>
<proteinExistence type="predicted"/>
<sequence>MSRRKAASNPELEAAIVQAPDAVDTYLVYGDWLQAQGDPRGELIALHHARTEASEFIHKHQRQLLGDELAGALQSRALELDWELGFIRAARVSPHSPIAEARVRQLVRELLRHPSGRFLRELSVGGISDVGMVSSYEAVTRLIVREGGSRTLQTLAYHVKQANEDETYCAIRLRDVSALYAVLPRLRSLDLRGIHARLGDIDLPELREFTLQTWDLSRSGCDSLLKAKWPKLERMEVWLGGDSTDAMRSVTDLTPLLDGASLPSLRRLGLRNTRWTDDLVRALHASPLLPRLTHLDLSGGTLSDDGAKWLSEHAAAFRHLQHLDLRGNTMSDAGTMRVEAVCPSVDTKNPRKSVATESG</sequence>
<protein>
    <submittedName>
        <fullName evidence="1">TIGR02996 domain-containing protein</fullName>
    </submittedName>
</protein>
<dbReference type="InterPro" id="IPR032675">
    <property type="entry name" value="LRR_dom_sf"/>
</dbReference>
<dbReference type="Proteomes" id="UP000663090">
    <property type="component" value="Chromosome"/>
</dbReference>
<gene>
    <name evidence="1" type="ORF">JY572_09845</name>
</gene>
<dbReference type="PANTHER" id="PTHR13318">
    <property type="entry name" value="PARTNER OF PAIRED, ISOFORM B-RELATED"/>
    <property type="match status" value="1"/>
</dbReference>
<name>A0ABX7NG27_9BACT</name>
<organism evidence="1 2">
    <name type="scientific">Myxococcus landrumensis</name>
    <dbReference type="NCBI Taxonomy" id="2813577"/>
    <lineage>
        <taxon>Bacteria</taxon>
        <taxon>Pseudomonadati</taxon>
        <taxon>Myxococcota</taxon>
        <taxon>Myxococcia</taxon>
        <taxon>Myxococcales</taxon>
        <taxon>Cystobacterineae</taxon>
        <taxon>Myxococcaceae</taxon>
        <taxon>Myxococcus</taxon>
    </lineage>
</organism>
<accession>A0ABX7NG27</accession>